<dbReference type="PROSITE" id="PS51511">
    <property type="entry name" value="FIP_RBD"/>
    <property type="match status" value="1"/>
</dbReference>
<evidence type="ECO:0000313" key="6">
    <source>
        <dbReference type="EMBL" id="KAI1900841.1"/>
    </source>
</evidence>
<feature type="region of interest" description="Disordered" evidence="4">
    <location>
        <begin position="1"/>
        <end position="84"/>
    </location>
</feature>
<dbReference type="AlphaFoldDB" id="A0A8T3DV76"/>
<accession>A0A8T3DV76</accession>
<keyword evidence="7" id="KW-1185">Reference proteome</keyword>
<feature type="compositionally biased region" description="Polar residues" evidence="4">
    <location>
        <begin position="491"/>
        <end position="501"/>
    </location>
</feature>
<feature type="region of interest" description="Disordered" evidence="4">
    <location>
        <begin position="228"/>
        <end position="344"/>
    </location>
</feature>
<feature type="region of interest" description="Disordered" evidence="4">
    <location>
        <begin position="433"/>
        <end position="575"/>
    </location>
</feature>
<feature type="domain" description="FIP-RBD" evidence="5">
    <location>
        <begin position="654"/>
        <end position="716"/>
    </location>
</feature>
<dbReference type="Gene3D" id="1.20.5.2440">
    <property type="match status" value="1"/>
</dbReference>
<evidence type="ECO:0000313" key="7">
    <source>
        <dbReference type="Proteomes" id="UP000829720"/>
    </source>
</evidence>
<dbReference type="PANTHER" id="PTHR15746:SF22">
    <property type="entry name" value="RAB11 FAMILY-INTERACTING PROTEIN 1"/>
    <property type="match status" value="1"/>
</dbReference>
<dbReference type="PANTHER" id="PTHR15746">
    <property type="entry name" value="RAB11-RELATED"/>
    <property type="match status" value="1"/>
</dbReference>
<evidence type="ECO:0000256" key="1">
    <source>
        <dbReference type="ARBA" id="ARBA00022448"/>
    </source>
</evidence>
<feature type="region of interest" description="Disordered" evidence="4">
    <location>
        <begin position="174"/>
        <end position="215"/>
    </location>
</feature>
<protein>
    <recommendedName>
        <fullName evidence="5">FIP-RBD domain-containing protein</fullName>
    </recommendedName>
</protein>
<evidence type="ECO:0000259" key="5">
    <source>
        <dbReference type="PROSITE" id="PS51511"/>
    </source>
</evidence>
<feature type="compositionally biased region" description="Polar residues" evidence="4">
    <location>
        <begin position="626"/>
        <end position="635"/>
    </location>
</feature>
<feature type="compositionally biased region" description="Basic and acidic residues" evidence="4">
    <location>
        <begin position="453"/>
        <end position="490"/>
    </location>
</feature>
<dbReference type="InterPro" id="IPR037245">
    <property type="entry name" value="FIP-RBD_C_sf"/>
</dbReference>
<reference evidence="6" key="1">
    <citation type="submission" date="2021-01" db="EMBL/GenBank/DDBJ databases">
        <authorList>
            <person name="Zahm M."/>
            <person name="Roques C."/>
            <person name="Cabau C."/>
            <person name="Klopp C."/>
            <person name="Donnadieu C."/>
            <person name="Jouanno E."/>
            <person name="Lampietro C."/>
            <person name="Louis A."/>
            <person name="Herpin A."/>
            <person name="Echchiki A."/>
            <person name="Berthelot C."/>
            <person name="Parey E."/>
            <person name="Roest-Crollius H."/>
            <person name="Braasch I."/>
            <person name="Postlethwait J."/>
            <person name="Bobe J."/>
            <person name="Montfort J."/>
            <person name="Bouchez O."/>
            <person name="Begum T."/>
            <person name="Mejri S."/>
            <person name="Adams A."/>
            <person name="Chen W.-J."/>
            <person name="Guiguen Y."/>
        </authorList>
    </citation>
    <scope>NUCLEOTIDE SEQUENCE</scope>
    <source>
        <tissue evidence="6">Blood</tissue>
    </source>
</reference>
<dbReference type="EMBL" id="JAERUA010000004">
    <property type="protein sequence ID" value="KAI1900841.1"/>
    <property type="molecule type" value="Genomic_DNA"/>
</dbReference>
<dbReference type="SUPFAM" id="SSF144270">
    <property type="entry name" value="Eferin C-derminal domain-like"/>
    <property type="match status" value="1"/>
</dbReference>
<evidence type="ECO:0000256" key="3">
    <source>
        <dbReference type="SAM" id="Coils"/>
    </source>
</evidence>
<dbReference type="InterPro" id="IPR019018">
    <property type="entry name" value="Rab-bd_FIP-RBD"/>
</dbReference>
<feature type="compositionally biased region" description="Basic and acidic residues" evidence="4">
    <location>
        <begin position="514"/>
        <end position="539"/>
    </location>
</feature>
<feature type="compositionally biased region" description="Polar residues" evidence="4">
    <location>
        <begin position="193"/>
        <end position="213"/>
    </location>
</feature>
<dbReference type="InterPro" id="IPR037789">
    <property type="entry name" value="FIP_classI"/>
</dbReference>
<gene>
    <name evidence="6" type="ORF">AGOR_G00054010</name>
</gene>
<sequence>MFSNIHNSMAPPNARRSSTDVLGSSTENLSAVDSYSSSSDKKRRAPLPPSYQTTVKNANPPGAETPGTHSTQKKKAPSLPLPDYNTLFPKRIHGVQGQTRWDHIVAEVTQRQREYPPELTGEEMSVDAPSRRSEDLRGATYQDRFALSETKANGSSKQLGSEDELGYTFKRAGSGIKQAITPPKPTPVAPPRLTSNDGVKQGLSTRQASSTIEKPNLFASRVLGATSPKVQNSTVSQPKPQPFVRDEKKVLNTSVNVGGGRDAQPKERLWSPGNAGSYFNSAGGAQEKPDNQAKEVPVITPRQRSLNKGSAKVEQMERPTPVLRSGHGNKGPSTDIFGQTDSGTVSQLENSGLAITQKAAHEGEDTHVLVSKGTEIGTPEEVLKVKDGSLIMANEGELFPSEKKVVADPFPNEVILVKDPWTLPAQSLDEDDLFTGGSKIEKNPLELGMTTDDMEKLFESKDERDPFSYFDKSESEAKRPEQPKAEENPSEKQSSLFQRTSSAKKGRAPLPPVKPDKTKKLENLFEEERAPSQGREKQLATDPFSSTSTAITSSLTSPEPLKALAADGTPQTVGTFGGKIPLRAWVSPSEAQPISAQNSGGGTAVGKGSEPTSTPRRPHPVKPMSSLETQAPTNISLGRDVKSSVILENVPEKRKVTSSLESGPYSQLTQEELISMVVKQQDELSKKNNKIVELEEYIDNLLVRVIEEKPSILLSVGTCKKAF</sequence>
<keyword evidence="1" id="KW-0813">Transport</keyword>
<comment type="caution">
    <text evidence="6">The sequence shown here is derived from an EMBL/GenBank/DDBJ whole genome shotgun (WGS) entry which is preliminary data.</text>
</comment>
<dbReference type="GO" id="GO:0031267">
    <property type="term" value="F:small GTPase binding"/>
    <property type="evidence" value="ECO:0007669"/>
    <property type="project" value="InterPro"/>
</dbReference>
<feature type="coiled-coil region" evidence="3">
    <location>
        <begin position="677"/>
        <end position="704"/>
    </location>
</feature>
<organism evidence="6 7">
    <name type="scientific">Albula goreensis</name>
    <dbReference type="NCBI Taxonomy" id="1534307"/>
    <lineage>
        <taxon>Eukaryota</taxon>
        <taxon>Metazoa</taxon>
        <taxon>Chordata</taxon>
        <taxon>Craniata</taxon>
        <taxon>Vertebrata</taxon>
        <taxon>Euteleostomi</taxon>
        <taxon>Actinopterygii</taxon>
        <taxon>Neopterygii</taxon>
        <taxon>Teleostei</taxon>
        <taxon>Albuliformes</taxon>
        <taxon>Albulidae</taxon>
        <taxon>Albula</taxon>
    </lineage>
</organism>
<feature type="region of interest" description="Disordered" evidence="4">
    <location>
        <begin position="116"/>
        <end position="135"/>
    </location>
</feature>
<evidence type="ECO:0000256" key="4">
    <source>
        <dbReference type="SAM" id="MobiDB-lite"/>
    </source>
</evidence>
<feature type="compositionally biased region" description="Low complexity" evidence="4">
    <location>
        <begin position="545"/>
        <end position="557"/>
    </location>
</feature>
<keyword evidence="2" id="KW-0597">Phosphoprotein</keyword>
<proteinExistence type="predicted"/>
<feature type="region of interest" description="Disordered" evidence="4">
    <location>
        <begin position="587"/>
        <end position="635"/>
    </location>
</feature>
<feature type="compositionally biased region" description="Polar residues" evidence="4">
    <location>
        <begin position="228"/>
        <end position="238"/>
    </location>
</feature>
<dbReference type="Pfam" id="PF09457">
    <property type="entry name" value="RBD-FIP"/>
    <property type="match status" value="1"/>
</dbReference>
<evidence type="ECO:0000256" key="2">
    <source>
        <dbReference type="ARBA" id="ARBA00022553"/>
    </source>
</evidence>
<feature type="compositionally biased region" description="Polar residues" evidence="4">
    <location>
        <begin position="589"/>
        <end position="598"/>
    </location>
</feature>
<dbReference type="GO" id="GO:0045055">
    <property type="term" value="P:regulated exocytosis"/>
    <property type="evidence" value="ECO:0007669"/>
    <property type="project" value="TreeGrafter"/>
</dbReference>
<name>A0A8T3DV76_9TELE</name>
<dbReference type="Proteomes" id="UP000829720">
    <property type="component" value="Unassembled WGS sequence"/>
</dbReference>
<keyword evidence="3" id="KW-0175">Coiled coil</keyword>
<dbReference type="OrthoDB" id="8956628at2759"/>
<feature type="compositionally biased region" description="Polar residues" evidence="4">
    <location>
        <begin position="15"/>
        <end position="29"/>
    </location>
</feature>